<dbReference type="OrthoDB" id="8120565at2759"/>
<comment type="caution">
    <text evidence="5">The sequence shown here is derived from an EMBL/GenBank/DDBJ whole genome shotgun (WGS) entry which is preliminary data.</text>
</comment>
<evidence type="ECO:0000256" key="3">
    <source>
        <dbReference type="SAM" id="MobiDB-lite"/>
    </source>
</evidence>
<dbReference type="InterPro" id="IPR036864">
    <property type="entry name" value="Zn2-C6_fun-type_DNA-bd_sf"/>
</dbReference>
<dbReference type="PANTHER" id="PTHR47783:SF1">
    <property type="entry name" value="ZN(II)2CYS6 TRANSCRIPTION FACTOR (EUROFUNG)"/>
    <property type="match status" value="1"/>
</dbReference>
<organism evidence="5 6">
    <name type="scientific">Thelonectria olida</name>
    <dbReference type="NCBI Taxonomy" id="1576542"/>
    <lineage>
        <taxon>Eukaryota</taxon>
        <taxon>Fungi</taxon>
        <taxon>Dikarya</taxon>
        <taxon>Ascomycota</taxon>
        <taxon>Pezizomycotina</taxon>
        <taxon>Sordariomycetes</taxon>
        <taxon>Hypocreomycetidae</taxon>
        <taxon>Hypocreales</taxon>
        <taxon>Nectriaceae</taxon>
        <taxon>Thelonectria</taxon>
    </lineage>
</organism>
<feature type="region of interest" description="Disordered" evidence="3">
    <location>
        <begin position="270"/>
        <end position="310"/>
    </location>
</feature>
<feature type="region of interest" description="Disordered" evidence="3">
    <location>
        <begin position="755"/>
        <end position="779"/>
    </location>
</feature>
<dbReference type="PROSITE" id="PS50048">
    <property type="entry name" value="ZN2_CY6_FUNGAL_2"/>
    <property type="match status" value="1"/>
</dbReference>
<dbReference type="InterPro" id="IPR001138">
    <property type="entry name" value="Zn2Cys6_DnaBD"/>
</dbReference>
<keyword evidence="2" id="KW-0539">Nucleus</keyword>
<dbReference type="AlphaFoldDB" id="A0A9P8W7W4"/>
<feature type="compositionally biased region" description="Polar residues" evidence="3">
    <location>
        <begin position="215"/>
        <end position="226"/>
    </location>
</feature>
<dbReference type="SMART" id="SM00906">
    <property type="entry name" value="Fungal_trans"/>
    <property type="match status" value="1"/>
</dbReference>
<proteinExistence type="predicted"/>
<feature type="region of interest" description="Disordered" evidence="3">
    <location>
        <begin position="215"/>
        <end position="234"/>
    </location>
</feature>
<dbReference type="Pfam" id="PF04082">
    <property type="entry name" value="Fungal_trans"/>
    <property type="match status" value="1"/>
</dbReference>
<dbReference type="EMBL" id="JAGPYM010000007">
    <property type="protein sequence ID" value="KAH6892640.1"/>
    <property type="molecule type" value="Genomic_DNA"/>
</dbReference>
<dbReference type="Gene3D" id="4.10.240.10">
    <property type="entry name" value="Zn(2)-C6 fungal-type DNA-binding domain"/>
    <property type="match status" value="1"/>
</dbReference>
<dbReference type="CDD" id="cd00067">
    <property type="entry name" value="GAL4"/>
    <property type="match status" value="1"/>
</dbReference>
<feature type="compositionally biased region" description="Polar residues" evidence="3">
    <location>
        <begin position="640"/>
        <end position="649"/>
    </location>
</feature>
<reference evidence="5 6" key="1">
    <citation type="journal article" date="2021" name="Nat. Commun.">
        <title>Genetic determinants of endophytism in the Arabidopsis root mycobiome.</title>
        <authorList>
            <person name="Mesny F."/>
            <person name="Miyauchi S."/>
            <person name="Thiergart T."/>
            <person name="Pickel B."/>
            <person name="Atanasova L."/>
            <person name="Karlsson M."/>
            <person name="Huettel B."/>
            <person name="Barry K.W."/>
            <person name="Haridas S."/>
            <person name="Chen C."/>
            <person name="Bauer D."/>
            <person name="Andreopoulos W."/>
            <person name="Pangilinan J."/>
            <person name="LaButti K."/>
            <person name="Riley R."/>
            <person name="Lipzen A."/>
            <person name="Clum A."/>
            <person name="Drula E."/>
            <person name="Henrissat B."/>
            <person name="Kohler A."/>
            <person name="Grigoriev I.V."/>
            <person name="Martin F.M."/>
            <person name="Hacquard S."/>
        </authorList>
    </citation>
    <scope>NUCLEOTIDE SEQUENCE [LARGE SCALE GENOMIC DNA]</scope>
    <source>
        <strain evidence="5 6">MPI-CAGE-CH-0241</strain>
    </source>
</reference>
<feature type="domain" description="Zn(2)-C6 fungal-type" evidence="4">
    <location>
        <begin position="52"/>
        <end position="96"/>
    </location>
</feature>
<feature type="compositionally biased region" description="Acidic residues" evidence="3">
    <location>
        <begin position="764"/>
        <end position="774"/>
    </location>
</feature>
<accession>A0A9P8W7W4</accession>
<evidence type="ECO:0000256" key="2">
    <source>
        <dbReference type="ARBA" id="ARBA00023242"/>
    </source>
</evidence>
<dbReference type="SMART" id="SM00066">
    <property type="entry name" value="GAL4"/>
    <property type="match status" value="1"/>
</dbReference>
<protein>
    <submittedName>
        <fullName evidence="5">Fungal-specific transcription factor domain-containing protein</fullName>
    </submittedName>
</protein>
<evidence type="ECO:0000313" key="6">
    <source>
        <dbReference type="Proteomes" id="UP000777438"/>
    </source>
</evidence>
<keyword evidence="1" id="KW-0479">Metal-binding</keyword>
<dbReference type="GO" id="GO:0006351">
    <property type="term" value="P:DNA-templated transcription"/>
    <property type="evidence" value="ECO:0007669"/>
    <property type="project" value="InterPro"/>
</dbReference>
<dbReference type="SUPFAM" id="SSF57701">
    <property type="entry name" value="Zn2/Cys6 DNA-binding domain"/>
    <property type="match status" value="1"/>
</dbReference>
<feature type="compositionally biased region" description="Polar residues" evidence="3">
    <location>
        <begin position="281"/>
        <end position="310"/>
    </location>
</feature>
<dbReference type="PANTHER" id="PTHR47783">
    <property type="entry name" value="ZN(II)2CYS6 TRANSCRIPTION FACTOR (EUROFUNG)-RELATED"/>
    <property type="match status" value="1"/>
</dbReference>
<dbReference type="CDD" id="cd12148">
    <property type="entry name" value="fungal_TF_MHR"/>
    <property type="match status" value="1"/>
</dbReference>
<gene>
    <name evidence="5" type="ORF">B0T10DRAFT_594496</name>
</gene>
<keyword evidence="6" id="KW-1185">Reference proteome</keyword>
<dbReference type="InterPro" id="IPR007219">
    <property type="entry name" value="XnlR_reg_dom"/>
</dbReference>
<evidence type="ECO:0000313" key="5">
    <source>
        <dbReference type="EMBL" id="KAH6892640.1"/>
    </source>
</evidence>
<evidence type="ECO:0000259" key="4">
    <source>
        <dbReference type="PROSITE" id="PS50048"/>
    </source>
</evidence>
<dbReference type="Proteomes" id="UP000777438">
    <property type="component" value="Unassembled WGS sequence"/>
</dbReference>
<evidence type="ECO:0000256" key="1">
    <source>
        <dbReference type="ARBA" id="ARBA00022723"/>
    </source>
</evidence>
<dbReference type="GO" id="GO:0008270">
    <property type="term" value="F:zinc ion binding"/>
    <property type="evidence" value="ECO:0007669"/>
    <property type="project" value="InterPro"/>
</dbReference>
<sequence>MMDRLPARTEDKPAAYTDSRDATFRVSTVQDFGSGKANQRQFKRRSGLPSTACHLCRLRKVKCQVSFDPADTLGNRETSALAKCVACERSNAECRWDTIDRRRMRKVRNRNEPHHKLWAEASDLLTSANRNEDVNLERDDADNPTDQFISSANLEALAEEVDLVHTGHSTLDSARIEDTQTVLREFRSLESLEVPNDWVDIQDFILDLEAVQDQDTAPQGQNQDGNSGVGPARTLGAGSKAIKLRFYRRFGPTAVIPGLRRLSLAVNFPRGGSTRSEKGSHGNSTETPQTRADTPCNGSSTSHQDAISEGSTYDLDTDSIHQILDVFFTNFGGFFPFLNPQVLGGHVRSGQASSFLVNAIAALTMRFCPSELSFEMSPQRKGAEWRRGAQFLKRAKEQLVFLLGLPEPEVVAGLLILSWAEFGDSNEAGLWMLSGMAIRMAQDLGFHRSPKTDSDLGVVFYDHTPLGPDGKDIMTNEQSALHQQKARLIMFWSVFIMDVCVSLLTGRPPSLRRSEIEVPPPTARDMKVAQLDFEETVSMQNLIFPQMVQFMIQFSGAVEYLNQNRPSHSGSSQVPKDGLVSATQDLMKQYQSLEPQLAFSIDSYRTASTNGHSGLFLMLHLYFYTFVILSCNPDSRDTRQNNSEESEQVTNHDQETSRTSTMACQKIMQMLNTAELIDPNGYLSSPFTSHCFFITASAILESPKSSRACEPGGFLALVGGSDFDYLCQKLHDQARYFRGTTATISALEKRGRDLRKRTSNQAAIEEESDGDADPVLEPGDAGIVNRYTIHR</sequence>
<name>A0A9P8W7W4_9HYPO</name>
<feature type="region of interest" description="Disordered" evidence="3">
    <location>
        <begin position="635"/>
        <end position="659"/>
    </location>
</feature>
<dbReference type="GO" id="GO:0003677">
    <property type="term" value="F:DNA binding"/>
    <property type="evidence" value="ECO:0007669"/>
    <property type="project" value="InterPro"/>
</dbReference>
<dbReference type="GO" id="GO:0000981">
    <property type="term" value="F:DNA-binding transcription factor activity, RNA polymerase II-specific"/>
    <property type="evidence" value="ECO:0007669"/>
    <property type="project" value="InterPro"/>
</dbReference>